<organism evidence="1 2">
    <name type="scientific">Colletotrichum cuscutae</name>
    <dbReference type="NCBI Taxonomy" id="1209917"/>
    <lineage>
        <taxon>Eukaryota</taxon>
        <taxon>Fungi</taxon>
        <taxon>Dikarya</taxon>
        <taxon>Ascomycota</taxon>
        <taxon>Pezizomycotina</taxon>
        <taxon>Sordariomycetes</taxon>
        <taxon>Hypocreomycetidae</taxon>
        <taxon>Glomerellales</taxon>
        <taxon>Glomerellaceae</taxon>
        <taxon>Colletotrichum</taxon>
        <taxon>Colletotrichum acutatum species complex</taxon>
    </lineage>
</organism>
<dbReference type="AlphaFoldDB" id="A0AAI9YDI8"/>
<evidence type="ECO:0000313" key="1">
    <source>
        <dbReference type="EMBL" id="KAK1499053.1"/>
    </source>
</evidence>
<protein>
    <submittedName>
        <fullName evidence="1">Uncharacterized protein</fullName>
    </submittedName>
</protein>
<accession>A0AAI9YDI8</accession>
<reference evidence="1" key="1">
    <citation type="submission" date="2016-11" db="EMBL/GenBank/DDBJ databases">
        <title>The genome sequence of Colletotrichum cuscutae.</title>
        <authorList>
            <person name="Baroncelli R."/>
        </authorList>
    </citation>
    <scope>NUCLEOTIDE SEQUENCE</scope>
    <source>
        <strain evidence="1">IMI 304802</strain>
    </source>
</reference>
<evidence type="ECO:0000313" key="2">
    <source>
        <dbReference type="Proteomes" id="UP001239213"/>
    </source>
</evidence>
<sequence length="79" mass="8623">MTLLWSLNDIVSFQPFSAAIATEALDREDAVHPLVNPGVSWAWSRSIPDTLALFVSKADTQVHAFGLASEVVFVAHPLF</sequence>
<proteinExistence type="predicted"/>
<dbReference type="EMBL" id="MPDP01000002">
    <property type="protein sequence ID" value="KAK1499053.1"/>
    <property type="molecule type" value="Genomic_DNA"/>
</dbReference>
<comment type="caution">
    <text evidence="1">The sequence shown here is derived from an EMBL/GenBank/DDBJ whole genome shotgun (WGS) entry which is preliminary data.</text>
</comment>
<name>A0AAI9YDI8_9PEZI</name>
<dbReference type="Proteomes" id="UP001239213">
    <property type="component" value="Unassembled WGS sequence"/>
</dbReference>
<gene>
    <name evidence="1" type="ORF">CCUS01_02675</name>
</gene>
<keyword evidence="2" id="KW-1185">Reference proteome</keyword>